<gene>
    <name evidence="1" type="ORF">J421_6114</name>
</gene>
<name>W0RRN5_9BACT</name>
<evidence type="ECO:0000313" key="1">
    <source>
        <dbReference type="EMBL" id="AHG93649.1"/>
    </source>
</evidence>
<evidence type="ECO:0008006" key="3">
    <source>
        <dbReference type="Google" id="ProtNLM"/>
    </source>
</evidence>
<evidence type="ECO:0000313" key="2">
    <source>
        <dbReference type="Proteomes" id="UP000019151"/>
    </source>
</evidence>
<keyword evidence="1" id="KW-0614">Plasmid</keyword>
<dbReference type="InParanoid" id="W0RRN5"/>
<sequence>MYTAIETYRGVVYPWNVDHVGHMNVQFYTARFDEASWQFLGRLGLTPASLRDEGRAAVAADQHTQYRREVFGGSLVHVTTELLEVGRRSLRFVHRMYDSANDEEVATTEIVGVYFDLLRRVSVELPAIVRERIETLRLDPPVLTAKIA</sequence>
<dbReference type="OrthoDB" id="9801517at2"/>
<dbReference type="KEGG" id="gba:J421_6114"/>
<organism evidence="1 2">
    <name type="scientific">Gemmatirosa kalamazoonensis</name>
    <dbReference type="NCBI Taxonomy" id="861299"/>
    <lineage>
        <taxon>Bacteria</taxon>
        <taxon>Pseudomonadati</taxon>
        <taxon>Gemmatimonadota</taxon>
        <taxon>Gemmatimonadia</taxon>
        <taxon>Gemmatimonadales</taxon>
        <taxon>Gemmatimonadaceae</taxon>
        <taxon>Gemmatirosa</taxon>
    </lineage>
</organism>
<dbReference type="HOGENOM" id="CLU_101141_6_1_0"/>
<dbReference type="CDD" id="cd00586">
    <property type="entry name" value="4HBT"/>
    <property type="match status" value="1"/>
</dbReference>
<dbReference type="RefSeq" id="WP_025414943.1">
    <property type="nucleotide sequence ID" value="NZ_CP007130.1"/>
</dbReference>
<dbReference type="InterPro" id="IPR050563">
    <property type="entry name" value="4-hydroxybenzoyl-CoA_TE"/>
</dbReference>
<dbReference type="AlphaFoldDB" id="W0RRN5"/>
<dbReference type="Pfam" id="PF13279">
    <property type="entry name" value="4HBT_2"/>
    <property type="match status" value="1"/>
</dbReference>
<proteinExistence type="predicted"/>
<keyword evidence="2" id="KW-1185">Reference proteome</keyword>
<dbReference type="PANTHER" id="PTHR31793">
    <property type="entry name" value="4-HYDROXYBENZOYL-COA THIOESTERASE FAMILY MEMBER"/>
    <property type="match status" value="1"/>
</dbReference>
<dbReference type="InterPro" id="IPR029069">
    <property type="entry name" value="HotDog_dom_sf"/>
</dbReference>
<dbReference type="eggNOG" id="COG0824">
    <property type="taxonomic scope" value="Bacteria"/>
</dbReference>
<dbReference type="EMBL" id="CP007130">
    <property type="protein sequence ID" value="AHG93649.1"/>
    <property type="molecule type" value="Genomic_DNA"/>
</dbReference>
<dbReference type="PANTHER" id="PTHR31793:SF2">
    <property type="entry name" value="BLR1345 PROTEIN"/>
    <property type="match status" value="1"/>
</dbReference>
<dbReference type="SUPFAM" id="SSF54637">
    <property type="entry name" value="Thioesterase/thiol ester dehydrase-isomerase"/>
    <property type="match status" value="1"/>
</dbReference>
<geneLocation type="plasmid" evidence="1 2">
    <name>2</name>
</geneLocation>
<reference evidence="1 2" key="1">
    <citation type="journal article" date="2014" name="Genome Announc.">
        <title>Genome Sequence and Methylome of Soil Bacterium Gemmatirosa kalamazoonensis KBS708T, a Member of the Rarely Cultivated Gemmatimonadetes Phylum.</title>
        <authorList>
            <person name="Debruyn J.M."/>
            <person name="Radosevich M."/>
            <person name="Wommack K.E."/>
            <person name="Polson S.W."/>
            <person name="Hauser L.J."/>
            <person name="Fawaz M.N."/>
            <person name="Korlach J."/>
            <person name="Tsai Y.C."/>
        </authorList>
    </citation>
    <scope>NUCLEOTIDE SEQUENCE [LARGE SCALE GENOMIC DNA]</scope>
    <source>
        <strain evidence="1 2">KBS708</strain>
        <plasmid evidence="2">Plasmid 2</plasmid>
    </source>
</reference>
<dbReference type="GO" id="GO:0047617">
    <property type="term" value="F:fatty acyl-CoA hydrolase activity"/>
    <property type="evidence" value="ECO:0007669"/>
    <property type="project" value="TreeGrafter"/>
</dbReference>
<protein>
    <recommendedName>
        <fullName evidence="3">Thioesterase</fullName>
    </recommendedName>
</protein>
<accession>W0RRN5</accession>
<dbReference type="Gene3D" id="3.10.129.10">
    <property type="entry name" value="Hotdog Thioesterase"/>
    <property type="match status" value="1"/>
</dbReference>
<dbReference type="Proteomes" id="UP000019151">
    <property type="component" value="Plasmid 2"/>
</dbReference>